<feature type="coiled-coil region" evidence="1">
    <location>
        <begin position="48"/>
        <end position="110"/>
    </location>
</feature>
<keyword evidence="1" id="KW-0175">Coiled coil</keyword>
<accession>A0A656QFD2</accession>
<keyword evidence="4" id="KW-1185">Reference proteome</keyword>
<dbReference type="AlphaFoldDB" id="A0A656QFD2"/>
<dbReference type="RefSeq" id="WP_051996749.1">
    <property type="nucleotide sequence ID" value="NZ_JFHD01000040.1"/>
</dbReference>
<dbReference type="EMBL" id="JFHD01000040">
    <property type="protein sequence ID" value="KDR25972.1"/>
    <property type="molecule type" value="Genomic_DNA"/>
</dbReference>
<name>A0A656QFD2_9BURK</name>
<reference evidence="3 4" key="1">
    <citation type="submission" date="2014-03" db="EMBL/GenBank/DDBJ databases">
        <title>Draft Genome Sequences of Four Burkholderia Strains.</title>
        <authorList>
            <person name="Liu X.Y."/>
            <person name="Li C.X."/>
            <person name="Xu J.H."/>
        </authorList>
    </citation>
    <scope>NUCLEOTIDE SEQUENCE [LARGE SCALE GENOMIC DNA]</scope>
    <source>
        <strain evidence="3 4">OP-1</strain>
    </source>
</reference>
<dbReference type="Proteomes" id="UP000027451">
    <property type="component" value="Unassembled WGS sequence"/>
</dbReference>
<comment type="caution">
    <text evidence="3">The sequence shown here is derived from an EMBL/GenBank/DDBJ whole genome shotgun (WGS) entry which is preliminary data.</text>
</comment>
<keyword evidence="2" id="KW-1133">Transmembrane helix</keyword>
<keyword evidence="2" id="KW-0472">Membrane</keyword>
<keyword evidence="2" id="KW-0812">Transmembrane</keyword>
<protein>
    <submittedName>
        <fullName evidence="3">Chemotaxis protein</fullName>
    </submittedName>
</protein>
<evidence type="ECO:0000313" key="3">
    <source>
        <dbReference type="EMBL" id="KDR25972.1"/>
    </source>
</evidence>
<sequence length="119" mass="12947">MIGPDEFQSALGGSGATAIAMSVFFGMRRFLRKEKVDAASDDGKIDTIAQLRQSLADERDARKEADARADKFAAERNDAIQQIGELKGKITALEQQVKSLKEVVEKLSTAVHGKEEPTP</sequence>
<gene>
    <name evidence="3" type="ORF">BG60_26550</name>
</gene>
<organism evidence="3 4">
    <name type="scientific">Caballeronia zhejiangensis</name>
    <dbReference type="NCBI Taxonomy" id="871203"/>
    <lineage>
        <taxon>Bacteria</taxon>
        <taxon>Pseudomonadati</taxon>
        <taxon>Pseudomonadota</taxon>
        <taxon>Betaproteobacteria</taxon>
        <taxon>Burkholderiales</taxon>
        <taxon>Burkholderiaceae</taxon>
        <taxon>Caballeronia</taxon>
    </lineage>
</organism>
<evidence type="ECO:0000313" key="4">
    <source>
        <dbReference type="Proteomes" id="UP000027451"/>
    </source>
</evidence>
<proteinExistence type="predicted"/>
<evidence type="ECO:0000256" key="1">
    <source>
        <dbReference type="SAM" id="Coils"/>
    </source>
</evidence>
<evidence type="ECO:0000256" key="2">
    <source>
        <dbReference type="SAM" id="Phobius"/>
    </source>
</evidence>
<feature type="transmembrane region" description="Helical" evidence="2">
    <location>
        <begin position="6"/>
        <end position="25"/>
    </location>
</feature>